<proteinExistence type="inferred from homology"/>
<dbReference type="GO" id="GO:0004557">
    <property type="term" value="F:alpha-galactosidase activity"/>
    <property type="evidence" value="ECO:0007669"/>
    <property type="project" value="UniProtKB-EC"/>
</dbReference>
<accession>A0A0E9NSR1</accession>
<dbReference type="PROSITE" id="PS51186">
    <property type="entry name" value="GNAT"/>
    <property type="match status" value="1"/>
</dbReference>
<keyword evidence="3" id="KW-0119">Carbohydrate metabolism</keyword>
<dbReference type="SUPFAM" id="SSF55729">
    <property type="entry name" value="Acyl-CoA N-acyltransferases (Nat)"/>
    <property type="match status" value="1"/>
</dbReference>
<organism evidence="6 7">
    <name type="scientific">Saitoella complicata (strain BCRC 22490 / CBS 7301 / JCM 7358 / NBRC 10748 / NRRL Y-17804)</name>
    <dbReference type="NCBI Taxonomy" id="698492"/>
    <lineage>
        <taxon>Eukaryota</taxon>
        <taxon>Fungi</taxon>
        <taxon>Dikarya</taxon>
        <taxon>Ascomycota</taxon>
        <taxon>Taphrinomycotina</taxon>
        <taxon>Taphrinomycotina incertae sedis</taxon>
        <taxon>Saitoella</taxon>
    </lineage>
</organism>
<dbReference type="SUPFAM" id="SSF51445">
    <property type="entry name" value="(Trans)glycosidases"/>
    <property type="match status" value="1"/>
</dbReference>
<evidence type="ECO:0000259" key="5">
    <source>
        <dbReference type="PROSITE" id="PS51186"/>
    </source>
</evidence>
<reference evidence="6 7" key="3">
    <citation type="journal article" date="2015" name="Genome Announc.">
        <title>Draft Genome Sequence of the Archiascomycetous Yeast Saitoella complicata.</title>
        <authorList>
            <person name="Yamauchi K."/>
            <person name="Kondo S."/>
            <person name="Hamamoto M."/>
            <person name="Takahashi Y."/>
            <person name="Ogura Y."/>
            <person name="Hayashi T."/>
            <person name="Nishida H."/>
        </authorList>
    </citation>
    <scope>NUCLEOTIDE SEQUENCE [LARGE SCALE GENOMIC DNA]</scope>
    <source>
        <strain evidence="6 7">NRRL Y-17804</strain>
    </source>
</reference>
<dbReference type="InterPro" id="IPR017853">
    <property type="entry name" value="GH"/>
</dbReference>
<dbReference type="GO" id="GO:0016747">
    <property type="term" value="F:acyltransferase activity, transferring groups other than amino-acyl groups"/>
    <property type="evidence" value="ECO:0007669"/>
    <property type="project" value="InterPro"/>
</dbReference>
<dbReference type="InterPro" id="IPR013785">
    <property type="entry name" value="Aldolase_TIM"/>
</dbReference>
<gene>
    <name evidence="6" type="ORF">G7K_6555-t1</name>
</gene>
<dbReference type="STRING" id="698492.A0A0E9NSR1"/>
<evidence type="ECO:0000313" key="6">
    <source>
        <dbReference type="EMBL" id="GAO52480.1"/>
    </source>
</evidence>
<dbReference type="PANTHER" id="PTHR31268:SF32">
    <property type="entry name" value="GALACTINOL--SUCROSE GALACTOSYLTRANSFERASE 2-RELATED"/>
    <property type="match status" value="1"/>
</dbReference>
<comment type="caution">
    <text evidence="6">The sequence shown here is derived from an EMBL/GenBank/DDBJ whole genome shotgun (WGS) entry which is preliminary data.</text>
</comment>
<dbReference type="PANTHER" id="PTHR31268">
    <property type="match status" value="1"/>
</dbReference>
<evidence type="ECO:0000313" key="7">
    <source>
        <dbReference type="Proteomes" id="UP000033140"/>
    </source>
</evidence>
<evidence type="ECO:0000256" key="1">
    <source>
        <dbReference type="ARBA" id="ARBA00001255"/>
    </source>
</evidence>
<dbReference type="Pfam" id="PF00583">
    <property type="entry name" value="Acetyltransf_1"/>
    <property type="match status" value="1"/>
</dbReference>
<dbReference type="InterPro" id="IPR016181">
    <property type="entry name" value="Acyl_CoA_acyltransferase"/>
</dbReference>
<dbReference type="Pfam" id="PF05691">
    <property type="entry name" value="Raffinose_syn"/>
    <property type="match status" value="2"/>
</dbReference>
<protein>
    <recommendedName>
        <fullName evidence="5">N-acetyltransferase domain-containing protein</fullName>
    </recommendedName>
</protein>
<comment type="similarity">
    <text evidence="2">Belongs to the glycosyl hydrolases 36 family.</text>
</comment>
<dbReference type="GO" id="GO:0047274">
    <property type="term" value="F:galactinol-sucrose galactosyltransferase activity"/>
    <property type="evidence" value="ECO:0007669"/>
    <property type="project" value="UniProtKB-EC"/>
</dbReference>
<dbReference type="AlphaFoldDB" id="A0A0E9NSR1"/>
<comment type="catalytic activity">
    <reaction evidence="1">
        <text>Hydrolysis of terminal, non-reducing alpha-D-galactose residues in alpha-D-galactosides, including galactose oligosaccharides, galactomannans and galactolipids.</text>
        <dbReference type="EC" id="3.2.1.22"/>
    </reaction>
</comment>
<reference evidence="6 7" key="2">
    <citation type="journal article" date="2014" name="J. Gen. Appl. Microbiol.">
        <title>The early diverging ascomycetous budding yeast Saitoella complicata has three histone deacetylases belonging to the Clr6, Hos2, and Rpd3 lineages.</title>
        <authorList>
            <person name="Nishida H."/>
            <person name="Matsumoto T."/>
            <person name="Kondo S."/>
            <person name="Hamamoto M."/>
            <person name="Yoshikawa H."/>
        </authorList>
    </citation>
    <scope>NUCLEOTIDE SEQUENCE [LARGE SCALE GENOMIC DNA]</scope>
    <source>
        <strain evidence="6 7">NRRL Y-17804</strain>
    </source>
</reference>
<dbReference type="CDD" id="cd04301">
    <property type="entry name" value="NAT_SF"/>
    <property type="match status" value="1"/>
</dbReference>
<dbReference type="InterPro" id="IPR008811">
    <property type="entry name" value="Glycosyl_hydrolases_36"/>
</dbReference>
<evidence type="ECO:0000256" key="4">
    <source>
        <dbReference type="ARBA" id="ARBA00049426"/>
    </source>
</evidence>
<comment type="catalytic activity">
    <reaction evidence="4">
        <text>alpha-D-galactosyl-(1-&gt;3)-1D-myo-inositol + sucrose = raffinose + myo-inositol</text>
        <dbReference type="Rhea" id="RHEA:20161"/>
        <dbReference type="ChEBI" id="CHEBI:16634"/>
        <dbReference type="ChEBI" id="CHEBI:17268"/>
        <dbReference type="ChEBI" id="CHEBI:17505"/>
        <dbReference type="ChEBI" id="CHEBI:17992"/>
        <dbReference type="EC" id="2.4.1.82"/>
    </reaction>
</comment>
<dbReference type="Proteomes" id="UP000033140">
    <property type="component" value="Unassembled WGS sequence"/>
</dbReference>
<dbReference type="Gene3D" id="3.20.20.70">
    <property type="entry name" value="Aldolase class I"/>
    <property type="match status" value="1"/>
</dbReference>
<dbReference type="EMBL" id="BACD03000071">
    <property type="protein sequence ID" value="GAO52480.1"/>
    <property type="molecule type" value="Genomic_DNA"/>
</dbReference>
<sequence>MQLPRFLLTNPSPGSTTLSTSPDAASVSVLIQCVSDQQPSVVEVWFSDGKDIWSAQVMNRSPKPVRLLHRHGGMNAGVVSRYEGSLSAREATGEWTVTFRMVLSDGMIVWAGLPGSDGRIVRRRPLQPAMDLNLSTLIQTSGRVISSANFIQDPEFSVFDIELGPTDTFRLSHCVGGRYWYPSDTWWFTSAQFHSTDDIGPREDVCCVLYRLTDGRYGMIMPFDPDAATGTHTSVPALTVKENGTFGVHRTCHVLLVACSPEYTDQLYARSSIHLRALLASKLPLSPLPSTTWPFSPTPCWFDHLDGLGACTWDMFYRDVNHPSVISAIRKIQASGTRLQYVILDDGWQRTTKYGQLQDWNTNEKFPGGLKALVKDAEEEGVRRLIVWHALQGYWLGVEDGERVDTPDKLREVASPDAAKDHIDARIPRNAEQFYDEGYATLSKAGISGCKIDCQATLTTTAHEHIERLQRAALHASKQHFPGSPQVNCMSHDLSLLHTLLATTHPSNPYLIRASDDFIPHNSSSHAPMLKQNILNSGFISMFGLPDWDMFRTHLGESPEWVMPHLLSRLISGGPVYVSDDADKHNVGLISKCEILSAAGRIIPRLARPGASKLEDVVRGDDGVFVVWNTCGDDDAVKVCLVLNLSHETKSYKLLVVDGYDLVRVSYPIEWAGKLDDEEVVIRLTTTSRAAVIEYHKPRCFPDIPFRSLGLENAWLPSASLLWEHCTGPDTAFSAALRAVEGRFVFYHGGRLIHEPLCSYVLDGKVVRKWKARVEARSDTTCVVVVDGSQQLSSGLEKGTYLYGRIRAYAQAEPFSQARRIASKVFKAMVKVDAFRPIPLFRLTAMSAARHSKHDQLNPDELVLDISHGTEAQDVIAAAKAGLQQHGAENDFHYTQTPFSIAFRAPSSPSPFPSDPAPPGPVLAALVGTYEVNYLHIHLLHISSALRLHGLGTRLMQTAEREARAKGCAGIYLDTFGFQARGFYEGLGYEVWGQLEGWKRGKHEEVEETRYFLRKMLK</sequence>
<evidence type="ECO:0000256" key="2">
    <source>
        <dbReference type="ARBA" id="ARBA00007240"/>
    </source>
</evidence>
<reference evidence="6 7" key="1">
    <citation type="journal article" date="2011" name="J. Gen. Appl. Microbiol.">
        <title>Draft genome sequencing of the enigmatic yeast Saitoella complicata.</title>
        <authorList>
            <person name="Nishida H."/>
            <person name="Hamamoto M."/>
            <person name="Sugiyama J."/>
        </authorList>
    </citation>
    <scope>NUCLEOTIDE SEQUENCE [LARGE SCALE GENOMIC DNA]</scope>
    <source>
        <strain evidence="6 7">NRRL Y-17804</strain>
    </source>
</reference>
<keyword evidence="7" id="KW-1185">Reference proteome</keyword>
<name>A0A0E9NSR1_SAICN</name>
<feature type="domain" description="N-acetyltransferase" evidence="5">
    <location>
        <begin position="864"/>
        <end position="1018"/>
    </location>
</feature>
<evidence type="ECO:0000256" key="3">
    <source>
        <dbReference type="ARBA" id="ARBA00023277"/>
    </source>
</evidence>
<dbReference type="Gene3D" id="3.40.630.30">
    <property type="match status" value="1"/>
</dbReference>
<dbReference type="InterPro" id="IPR000182">
    <property type="entry name" value="GNAT_dom"/>
</dbReference>